<dbReference type="EMBL" id="JACXVP010000004">
    <property type="protein sequence ID" value="KAG5609818.1"/>
    <property type="molecule type" value="Genomic_DNA"/>
</dbReference>
<accession>A0A9J5ZB02</accession>
<reference evidence="1 2" key="1">
    <citation type="submission" date="2020-09" db="EMBL/GenBank/DDBJ databases">
        <title>De no assembly of potato wild relative species, Solanum commersonii.</title>
        <authorList>
            <person name="Cho K."/>
        </authorList>
    </citation>
    <scope>NUCLEOTIDE SEQUENCE [LARGE SCALE GENOMIC DNA]</scope>
    <source>
        <strain evidence="1">LZ3.2</strain>
        <tissue evidence="1">Leaf</tissue>
    </source>
</reference>
<keyword evidence="2" id="KW-1185">Reference proteome</keyword>
<sequence length="85" mass="9677">MLKINKTNKITQITFRIDPLFQLSTTQMTPVSVLNQTQPQCLLLLFHTFSDQITSVLTISNKLQPAAISESQQQQQQKAPNQLHQ</sequence>
<organism evidence="1 2">
    <name type="scientific">Solanum commersonii</name>
    <name type="common">Commerson's wild potato</name>
    <name type="synonym">Commerson's nightshade</name>
    <dbReference type="NCBI Taxonomy" id="4109"/>
    <lineage>
        <taxon>Eukaryota</taxon>
        <taxon>Viridiplantae</taxon>
        <taxon>Streptophyta</taxon>
        <taxon>Embryophyta</taxon>
        <taxon>Tracheophyta</taxon>
        <taxon>Spermatophyta</taxon>
        <taxon>Magnoliopsida</taxon>
        <taxon>eudicotyledons</taxon>
        <taxon>Gunneridae</taxon>
        <taxon>Pentapetalae</taxon>
        <taxon>asterids</taxon>
        <taxon>lamiids</taxon>
        <taxon>Solanales</taxon>
        <taxon>Solanaceae</taxon>
        <taxon>Solanoideae</taxon>
        <taxon>Solaneae</taxon>
        <taxon>Solanum</taxon>
    </lineage>
</organism>
<gene>
    <name evidence="1" type="ORF">H5410_021099</name>
</gene>
<evidence type="ECO:0000313" key="2">
    <source>
        <dbReference type="Proteomes" id="UP000824120"/>
    </source>
</evidence>
<name>A0A9J5ZB02_SOLCO</name>
<comment type="caution">
    <text evidence="1">The sequence shown here is derived from an EMBL/GenBank/DDBJ whole genome shotgun (WGS) entry which is preliminary data.</text>
</comment>
<dbReference type="AlphaFoldDB" id="A0A9J5ZB02"/>
<dbReference type="Proteomes" id="UP000824120">
    <property type="component" value="Chromosome 4"/>
</dbReference>
<evidence type="ECO:0000313" key="1">
    <source>
        <dbReference type="EMBL" id="KAG5609818.1"/>
    </source>
</evidence>
<protein>
    <submittedName>
        <fullName evidence="1">Uncharacterized protein</fullName>
    </submittedName>
</protein>
<proteinExistence type="predicted"/>